<dbReference type="EMBL" id="KZ852109">
    <property type="protein sequence ID" value="RDH26924.1"/>
    <property type="molecule type" value="Genomic_DNA"/>
</dbReference>
<accession>A0A3F3PIZ4</accession>
<evidence type="ECO:0000256" key="1">
    <source>
        <dbReference type="SAM" id="MobiDB-lite"/>
    </source>
</evidence>
<feature type="region of interest" description="Disordered" evidence="1">
    <location>
        <begin position="109"/>
        <end position="216"/>
    </location>
</feature>
<dbReference type="GeneID" id="38143310"/>
<gene>
    <name evidence="2" type="ORF">BDQ94DRAFT_185693</name>
</gene>
<feature type="region of interest" description="Disordered" evidence="1">
    <location>
        <begin position="58"/>
        <end position="78"/>
    </location>
</feature>
<protein>
    <submittedName>
        <fullName evidence="2">Uncharacterized protein</fullName>
    </submittedName>
</protein>
<evidence type="ECO:0000313" key="3">
    <source>
        <dbReference type="Proteomes" id="UP000253729"/>
    </source>
</evidence>
<proteinExistence type="predicted"/>
<feature type="compositionally biased region" description="Polar residues" evidence="1">
    <location>
        <begin position="142"/>
        <end position="171"/>
    </location>
</feature>
<dbReference type="AlphaFoldDB" id="A0A3F3PIZ4"/>
<sequence length="216" mass="23711">MYANLQVPTTPRAYICPGCQQSPLLPRGPGDQLAQQQVLLQRVNSLEQWQSQVVAQMSSGGMPGANSNHSGQSQTECQQHIPAIQSAQHDTVSDVAQTDHVVHVPLASQAQHQGEQNQFSQRVSHRRVSNSSQSKHVPASRQGHNQESQNQAVQPTPRNGGLQLTQTNRVSEQIHHQEGQQLSLKQEDESQNEKQWQQCPSKPKPGVTGGHSLISV</sequence>
<dbReference type="Proteomes" id="UP000253729">
    <property type="component" value="Unassembled WGS sequence"/>
</dbReference>
<evidence type="ECO:0000313" key="2">
    <source>
        <dbReference type="EMBL" id="RDH26924.1"/>
    </source>
</evidence>
<name>A0A3F3PIZ4_9EURO</name>
<keyword evidence="3" id="KW-1185">Reference proteome</keyword>
<organism evidence="2 3">
    <name type="scientific">Aspergillus welwitschiae</name>
    <dbReference type="NCBI Taxonomy" id="1341132"/>
    <lineage>
        <taxon>Eukaryota</taxon>
        <taxon>Fungi</taxon>
        <taxon>Dikarya</taxon>
        <taxon>Ascomycota</taxon>
        <taxon>Pezizomycotina</taxon>
        <taxon>Eurotiomycetes</taxon>
        <taxon>Eurotiomycetidae</taxon>
        <taxon>Eurotiales</taxon>
        <taxon>Aspergillaceae</taxon>
        <taxon>Aspergillus</taxon>
        <taxon>Aspergillus subgen. Circumdati</taxon>
    </lineage>
</organism>
<feature type="compositionally biased region" description="Polar residues" evidence="1">
    <location>
        <begin position="109"/>
        <end position="122"/>
    </location>
</feature>
<reference evidence="2 3" key="1">
    <citation type="submission" date="2018-07" db="EMBL/GenBank/DDBJ databases">
        <title>The genomes of Aspergillus section Nigri reveals drivers in fungal speciation.</title>
        <authorList>
            <consortium name="DOE Joint Genome Institute"/>
            <person name="Vesth T.C."/>
            <person name="Nybo J."/>
            <person name="Theobald S."/>
            <person name="Brandl J."/>
            <person name="Frisvad J.C."/>
            <person name="Nielsen K.F."/>
            <person name="Lyhne E.K."/>
            <person name="Kogle M.E."/>
            <person name="Kuo A."/>
            <person name="Riley R."/>
            <person name="Clum A."/>
            <person name="Nolan M."/>
            <person name="Lipzen A."/>
            <person name="Salamov A."/>
            <person name="Henrissat B."/>
            <person name="Wiebenga A."/>
            <person name="De vries R.P."/>
            <person name="Grigoriev I.V."/>
            <person name="Mortensen U.H."/>
            <person name="Andersen M.R."/>
            <person name="Baker S.E."/>
        </authorList>
    </citation>
    <scope>NUCLEOTIDE SEQUENCE [LARGE SCALE GENOMIC DNA]</scope>
    <source>
        <strain evidence="2 3">CBS 139.54b</strain>
    </source>
</reference>
<dbReference type="RefSeq" id="XP_026619946.1">
    <property type="nucleotide sequence ID" value="XM_026774954.1"/>
</dbReference>